<dbReference type="SUPFAM" id="SSF48452">
    <property type="entry name" value="TPR-like"/>
    <property type="match status" value="1"/>
</dbReference>
<sequence>MAADDQGPMTLPLDRRGRNPFSGDYLAVLARYEQTGEDDDPFAEDDDIWGDGENDPLASPKLQPQATSTSTGPGPGDSTAVATPATDTVEARRARWRLDLDDLEFLSDLYMEQHRYTDAESVILKGFMRYTDKSHVDPSDPELPDMLAIRLGICRIHQHDLPAGEAYLLRLVSLYEDYATDAITDTPDDMELKVKMALEVAEAYLSGNYHQKALGFMEMLANIADRILVNGDESTRLLASRMAECHIKLGNNATAIKLIEKILAFSDKDVGLWLQLASAYQGAGDDARAAQTMNHVSVLTAAQEQQSQATRQAQLAEEA</sequence>
<dbReference type="Proteomes" id="UP000268535">
    <property type="component" value="Unassembled WGS sequence"/>
</dbReference>
<protein>
    <recommendedName>
        <fullName evidence="4">TPR-like protein</fullName>
    </recommendedName>
</protein>
<dbReference type="GO" id="GO:0006383">
    <property type="term" value="P:transcription by RNA polymerase III"/>
    <property type="evidence" value="ECO:0007669"/>
    <property type="project" value="InterPro"/>
</dbReference>
<evidence type="ECO:0008006" key="4">
    <source>
        <dbReference type="Google" id="ProtNLM"/>
    </source>
</evidence>
<reference evidence="3" key="1">
    <citation type="journal article" date="2018" name="Nat. Microbiol.">
        <title>Leveraging single-cell genomics to expand the fungal tree of life.</title>
        <authorList>
            <person name="Ahrendt S.R."/>
            <person name="Quandt C.A."/>
            <person name="Ciobanu D."/>
            <person name="Clum A."/>
            <person name="Salamov A."/>
            <person name="Andreopoulos B."/>
            <person name="Cheng J.F."/>
            <person name="Woyke T."/>
            <person name="Pelin A."/>
            <person name="Henrissat B."/>
            <person name="Reynolds N.K."/>
            <person name="Benny G.L."/>
            <person name="Smith M.E."/>
            <person name="James T.Y."/>
            <person name="Grigoriev I.V."/>
        </authorList>
    </citation>
    <scope>NUCLEOTIDE SEQUENCE [LARGE SCALE GENOMIC DNA]</scope>
    <source>
        <strain evidence="3">ATCC 52028</strain>
    </source>
</reference>
<dbReference type="EMBL" id="ML011268">
    <property type="protein sequence ID" value="RKO95616.1"/>
    <property type="molecule type" value="Genomic_DNA"/>
</dbReference>
<proteinExistence type="predicted"/>
<feature type="region of interest" description="Disordered" evidence="1">
    <location>
        <begin position="1"/>
        <end position="86"/>
    </location>
</feature>
<dbReference type="PANTHER" id="PTHR23082:SF0">
    <property type="entry name" value="GENERAL TRANSCRIPTION FACTOR 3C POLYPEPTIDE 3"/>
    <property type="match status" value="1"/>
</dbReference>
<feature type="compositionally biased region" description="Polar residues" evidence="1">
    <location>
        <begin position="62"/>
        <end position="72"/>
    </location>
</feature>
<dbReference type="PANTHER" id="PTHR23082">
    <property type="entry name" value="TRANSCRIPTION INITIATION FACTOR IIIC TFIIIC , POLYPEPTIDE 3-RELATED"/>
    <property type="match status" value="1"/>
</dbReference>
<dbReference type="AlphaFoldDB" id="A0A4P9WWL6"/>
<feature type="compositionally biased region" description="Acidic residues" evidence="1">
    <location>
        <begin position="35"/>
        <end position="54"/>
    </location>
</feature>
<dbReference type="InterPro" id="IPR011990">
    <property type="entry name" value="TPR-like_helical_dom_sf"/>
</dbReference>
<organism evidence="2 3">
    <name type="scientific">Caulochytrium protostelioides</name>
    <dbReference type="NCBI Taxonomy" id="1555241"/>
    <lineage>
        <taxon>Eukaryota</taxon>
        <taxon>Fungi</taxon>
        <taxon>Fungi incertae sedis</taxon>
        <taxon>Chytridiomycota</taxon>
        <taxon>Chytridiomycota incertae sedis</taxon>
        <taxon>Chytridiomycetes</taxon>
        <taxon>Caulochytriales</taxon>
        <taxon>Caulochytriaceae</taxon>
        <taxon>Caulochytrium</taxon>
    </lineage>
</organism>
<dbReference type="InterPro" id="IPR039340">
    <property type="entry name" value="Tfc4/TFIIIC-102/Sfc4"/>
</dbReference>
<dbReference type="Gene3D" id="1.25.40.10">
    <property type="entry name" value="Tetratricopeptide repeat domain"/>
    <property type="match status" value="1"/>
</dbReference>
<evidence type="ECO:0000313" key="2">
    <source>
        <dbReference type="EMBL" id="RKO95616.1"/>
    </source>
</evidence>
<evidence type="ECO:0000313" key="3">
    <source>
        <dbReference type="Proteomes" id="UP000268535"/>
    </source>
</evidence>
<feature type="non-terminal residue" evidence="2">
    <location>
        <position position="319"/>
    </location>
</feature>
<dbReference type="GO" id="GO:0000127">
    <property type="term" value="C:transcription factor TFIIIC complex"/>
    <property type="evidence" value="ECO:0007669"/>
    <property type="project" value="TreeGrafter"/>
</dbReference>
<gene>
    <name evidence="2" type="ORF">CAUPRSCDRAFT_12684</name>
</gene>
<accession>A0A4P9WWL6</accession>
<evidence type="ECO:0000256" key="1">
    <source>
        <dbReference type="SAM" id="MobiDB-lite"/>
    </source>
</evidence>
<name>A0A4P9WWL6_9FUNG</name>